<dbReference type="RefSeq" id="WP_272740699.1">
    <property type="nucleotide sequence ID" value="NZ_JAQQKW010000003.1"/>
</dbReference>
<name>A0ABT5ICR2_9CAUL</name>
<dbReference type="Proteomes" id="UP001216595">
    <property type="component" value="Unassembled WGS sequence"/>
</dbReference>
<evidence type="ECO:0000313" key="3">
    <source>
        <dbReference type="EMBL" id="MDC7693977.1"/>
    </source>
</evidence>
<sequence length="290" mass="32772">MRKFLAATFCLSVFALFVAGLLFWPSVHRPDHPLFYVVERTAPPAAVREAIAYQKRVKAQDWESLSQRSLPAMMTAEYRKTIPIFAKYIPAKPDLIRVAQWQTTYTTGQPEITTITLLNKQGDSVLISTVQFVKQVSSYKANNFKINYLNSNDLKSVDFSFARLNSERILFLFISSGVLLFSLYTLYVCLSVKGIPLGWLWAISVAIGFTRLSYFWINNMISWQPLFLGFPVSGYAQGLASSFEFYVTLPLGAILFWASGVKHKRKSAKLPQPPFAPKRSEDESGVVVQP</sequence>
<keyword evidence="2" id="KW-0472">Membrane</keyword>
<keyword evidence="2" id="KW-1133">Transmembrane helix</keyword>
<dbReference type="EMBL" id="JAQQKW010000003">
    <property type="protein sequence ID" value="MDC7693977.1"/>
    <property type="molecule type" value="Genomic_DNA"/>
</dbReference>
<proteinExistence type="predicted"/>
<comment type="caution">
    <text evidence="3">The sequence shown here is derived from an EMBL/GenBank/DDBJ whole genome shotgun (WGS) entry which is preliminary data.</text>
</comment>
<feature type="transmembrane region" description="Helical" evidence="2">
    <location>
        <begin position="197"/>
        <end position="217"/>
    </location>
</feature>
<evidence type="ECO:0000256" key="1">
    <source>
        <dbReference type="SAM" id="MobiDB-lite"/>
    </source>
</evidence>
<keyword evidence="4" id="KW-1185">Reference proteome</keyword>
<accession>A0ABT5ICR2</accession>
<gene>
    <name evidence="3" type="ORF">PQU94_06735</name>
</gene>
<feature type="transmembrane region" description="Helical" evidence="2">
    <location>
        <begin position="169"/>
        <end position="190"/>
    </location>
</feature>
<evidence type="ECO:0000313" key="4">
    <source>
        <dbReference type="Proteomes" id="UP001216595"/>
    </source>
</evidence>
<feature type="transmembrane region" description="Helical" evidence="2">
    <location>
        <begin position="237"/>
        <end position="258"/>
    </location>
</feature>
<organism evidence="3 4">
    <name type="scientific">Asticcacaulis currens</name>
    <dbReference type="NCBI Taxonomy" id="2984210"/>
    <lineage>
        <taxon>Bacteria</taxon>
        <taxon>Pseudomonadati</taxon>
        <taxon>Pseudomonadota</taxon>
        <taxon>Alphaproteobacteria</taxon>
        <taxon>Caulobacterales</taxon>
        <taxon>Caulobacteraceae</taxon>
        <taxon>Asticcacaulis</taxon>
    </lineage>
</organism>
<reference evidence="3 4" key="1">
    <citation type="submission" date="2023-01" db="EMBL/GenBank/DDBJ databases">
        <title>Novel species of the genus Asticcacaulis isolated from rivers.</title>
        <authorList>
            <person name="Lu H."/>
        </authorList>
    </citation>
    <scope>NUCLEOTIDE SEQUENCE [LARGE SCALE GENOMIC DNA]</scope>
    <source>
        <strain evidence="3 4">DXS10W</strain>
    </source>
</reference>
<keyword evidence="2" id="KW-0812">Transmembrane</keyword>
<feature type="region of interest" description="Disordered" evidence="1">
    <location>
        <begin position="267"/>
        <end position="290"/>
    </location>
</feature>
<protein>
    <submittedName>
        <fullName evidence="3">Uncharacterized protein</fullName>
    </submittedName>
</protein>
<evidence type="ECO:0000256" key="2">
    <source>
        <dbReference type="SAM" id="Phobius"/>
    </source>
</evidence>